<organism evidence="1 3">
    <name type="scientific">Sphingomonas koreensis</name>
    <dbReference type="NCBI Taxonomy" id="93064"/>
    <lineage>
        <taxon>Bacteria</taxon>
        <taxon>Pseudomonadati</taxon>
        <taxon>Pseudomonadota</taxon>
        <taxon>Alphaproteobacteria</taxon>
        <taxon>Sphingomonadales</taxon>
        <taxon>Sphingomonadaceae</taxon>
        <taxon>Sphingomonas</taxon>
    </lineage>
</organism>
<accession>A0A1L6J9A2</accession>
<dbReference type="InterPro" id="IPR017642">
    <property type="entry name" value="DNA_S_mod_DndB"/>
</dbReference>
<evidence type="ECO:0000313" key="1">
    <source>
        <dbReference type="EMBL" id="APR52140.1"/>
    </source>
</evidence>
<dbReference type="InterPro" id="IPR017601">
    <property type="entry name" value="DGQHR-contain_dom"/>
</dbReference>
<dbReference type="EMBL" id="CP018820">
    <property type="protein sequence ID" value="APR52140.1"/>
    <property type="molecule type" value="Genomic_DNA"/>
</dbReference>
<evidence type="ECO:0000313" key="4">
    <source>
        <dbReference type="Proteomes" id="UP000286681"/>
    </source>
</evidence>
<dbReference type="EMBL" id="QQWO01000008">
    <property type="protein sequence ID" value="RSV03060.1"/>
    <property type="molecule type" value="Genomic_DNA"/>
</dbReference>
<dbReference type="RefSeq" id="WP_075151054.1">
    <property type="nucleotide sequence ID" value="NZ_CP018820.1"/>
</dbReference>
<gene>
    <name evidence="1" type="ORF">BRX40_06560</name>
    <name evidence="2" type="ORF">CA257_11265</name>
</gene>
<dbReference type="CDD" id="cd16413">
    <property type="entry name" value="DGQHR_domain"/>
    <property type="match status" value="1"/>
</dbReference>
<dbReference type="NCBIfam" id="TIGR03187">
    <property type="entry name" value="DGQHR"/>
    <property type="match status" value="1"/>
</dbReference>
<dbReference type="NCBIfam" id="NF041060">
    <property type="entry name" value="DpdB"/>
    <property type="match status" value="1"/>
</dbReference>
<dbReference type="GeneID" id="44132211"/>
<sequence>MSKTESLCVRATRTHQGEDVEVFSFFLRGADVMRIADINRVGRANDDLEGFQRPEIKTHVRAIVEFLDSGPILFPNAIILAFSPEVKFAAVRGRGVKDCSDISEGGVITIPVRPEGQRAAWIVDGQQRSLALAQAKSHDIIVPVVGFVSAELQTHREQFILVNKARPLSARLIDELLPKVGVMLPRDLAERQLPSILCDLLAKDPNSPFHKLLKRKSDPTGTGVITDSALRMAITQNLKSSIGALSQYKTSDDDVDADAMYRTLFAYWSAVRDAFPDAWGKPVIASRLTHSAGIRAMGVLMDQIMVRADSAADPEAEVRASLERLAPHCRWTRGTWDEIGFKWNAVQSIHEHITKLSEHLLRLDRKLARVRP</sequence>
<dbReference type="Proteomes" id="UP000286681">
    <property type="component" value="Unassembled WGS sequence"/>
</dbReference>
<protein>
    <submittedName>
        <fullName evidence="2">DGQHR domain-containing protein</fullName>
    </submittedName>
</protein>
<dbReference type="STRING" id="93064.BRX40_06560"/>
<reference evidence="3" key="2">
    <citation type="submission" date="2016-12" db="EMBL/GenBank/DDBJ databases">
        <title>Whole genome sequencing of Sphingomonas sp. ABOJV.</title>
        <authorList>
            <person name="Conlan S."/>
            <person name="Thomas P.J."/>
            <person name="Mullikin J."/>
            <person name="Palmore T.N."/>
            <person name="Frank K.M."/>
            <person name="Segre J.A."/>
        </authorList>
    </citation>
    <scope>NUCLEOTIDE SEQUENCE [LARGE SCALE GENOMIC DNA]</scope>
    <source>
        <strain evidence="3">ABOJV</strain>
    </source>
</reference>
<evidence type="ECO:0000313" key="2">
    <source>
        <dbReference type="EMBL" id="RSV03060.1"/>
    </source>
</evidence>
<dbReference type="Pfam" id="PF14072">
    <property type="entry name" value="DndB"/>
    <property type="match status" value="1"/>
</dbReference>
<proteinExistence type="predicted"/>
<reference evidence="1" key="1">
    <citation type="submission" date="2016-12" db="EMBL/GenBank/DDBJ databases">
        <title>Whole genome sequencing of Sphingomonas koreensis.</title>
        <authorList>
            <person name="Conlan S."/>
            <person name="Thomas P.J."/>
            <person name="Mullikin J."/>
            <person name="Palmore T.N."/>
            <person name="Frank K.M."/>
            <person name="Segre J.A."/>
        </authorList>
    </citation>
    <scope>NUCLEOTIDE SEQUENCE</scope>
    <source>
        <strain evidence="1">ABOJV</strain>
    </source>
</reference>
<evidence type="ECO:0000313" key="3">
    <source>
        <dbReference type="Proteomes" id="UP000185161"/>
    </source>
</evidence>
<dbReference type="KEGG" id="skr:BRX40_06560"/>
<keyword evidence="3" id="KW-1185">Reference proteome</keyword>
<dbReference type="Proteomes" id="UP000185161">
    <property type="component" value="Chromosome"/>
</dbReference>
<name>A0A1L6J9A2_9SPHN</name>
<reference evidence="2 4" key="3">
    <citation type="submission" date="2018-07" db="EMBL/GenBank/DDBJ databases">
        <title>Genomic and Epidemiologic Investigation of an Indolent Hospital Outbreak.</title>
        <authorList>
            <person name="Johnson R.C."/>
            <person name="Deming C."/>
            <person name="Conlan S."/>
            <person name="Zellmer C.J."/>
            <person name="Michelin A.V."/>
            <person name="Lee-Lin S."/>
            <person name="Thomas P.J."/>
            <person name="Park M."/>
            <person name="Weingarten R.A."/>
            <person name="Less J."/>
            <person name="Dekker J.P."/>
            <person name="Frank K.M."/>
            <person name="Musser K.A."/>
            <person name="Mcquiston J.R."/>
            <person name="Henderson D.K."/>
            <person name="Lau A.F."/>
            <person name="Palmore T.N."/>
            <person name="Segre J.A."/>
        </authorList>
    </citation>
    <scope>NUCLEOTIDE SEQUENCE [LARGE SCALE GENOMIC DNA]</scope>
    <source>
        <strain evidence="2 4">SK-NIH.Env10_0317</strain>
    </source>
</reference>
<dbReference type="OrthoDB" id="237364at2"/>
<dbReference type="AlphaFoldDB" id="A0A1L6J9A2"/>